<dbReference type="InterPro" id="IPR038475">
    <property type="entry name" value="RecG_C_sf"/>
</dbReference>
<dbReference type="Gene3D" id="3.30.565.60">
    <property type="match status" value="1"/>
</dbReference>
<dbReference type="Gene3D" id="3.30.950.30">
    <property type="entry name" value="Schlafen, AAA domain"/>
    <property type="match status" value="1"/>
</dbReference>
<accession>A0A5D0MG78</accession>
<evidence type="ECO:0000259" key="3">
    <source>
        <dbReference type="Pfam" id="PF04326"/>
    </source>
</evidence>
<organism evidence="5 6">
    <name type="scientific">Candidatus Mcinerneyibacterium aminivorans</name>
    <dbReference type="NCBI Taxonomy" id="2703815"/>
    <lineage>
        <taxon>Bacteria</taxon>
        <taxon>Candidatus Macinerneyibacteriota</taxon>
        <taxon>Candidatus Mcinerneyibacteria</taxon>
        <taxon>Candidatus Mcinerneyibacteriales</taxon>
        <taxon>Candidatus Mcinerneyibacteriaceae</taxon>
        <taxon>Candidatus Mcinerneyibacterium</taxon>
    </lineage>
</organism>
<dbReference type="PANTHER" id="PTHR30595">
    <property type="entry name" value="GLPR-RELATED TRANSCRIPTIONAL REPRESSOR"/>
    <property type="match status" value="1"/>
</dbReference>
<evidence type="ECO:0000313" key="5">
    <source>
        <dbReference type="EMBL" id="TYB30593.1"/>
    </source>
</evidence>
<evidence type="ECO:0000256" key="1">
    <source>
        <dbReference type="ARBA" id="ARBA00023015"/>
    </source>
</evidence>
<dbReference type="InterPro" id="IPR036390">
    <property type="entry name" value="WH_DNA-bd_sf"/>
</dbReference>
<dbReference type="InterPro" id="IPR038461">
    <property type="entry name" value="Schlafen_AlbA_2_dom_sf"/>
</dbReference>
<dbReference type="PANTHER" id="PTHR30595:SF6">
    <property type="entry name" value="SCHLAFEN ALBA-2 DOMAIN-CONTAINING PROTEIN"/>
    <property type="match status" value="1"/>
</dbReference>
<dbReference type="Gene3D" id="1.10.10.10">
    <property type="entry name" value="Winged helix-like DNA-binding domain superfamily/Winged helix DNA-binding domain"/>
    <property type="match status" value="1"/>
</dbReference>
<name>A0A5D0MG78_9BACT</name>
<evidence type="ECO:0000259" key="4">
    <source>
        <dbReference type="Pfam" id="PF08220"/>
    </source>
</evidence>
<protein>
    <submittedName>
        <fullName evidence="5">DeoR family transcriptional regulator</fullName>
    </submittedName>
</protein>
<keyword evidence="1" id="KW-0805">Transcription regulation</keyword>
<dbReference type="Pfam" id="PF13749">
    <property type="entry name" value="HATPase_c_4"/>
    <property type="match status" value="1"/>
</dbReference>
<reference evidence="5" key="1">
    <citation type="submission" date="2019-08" db="EMBL/GenBank/DDBJ databases">
        <title>Genomic characterization of a novel candidate phylum (ARYD3) from a high temperature, high salinity tertiary oil reservoir in north central Oklahoma, USA.</title>
        <authorList>
            <person name="Youssef N.H."/>
            <person name="Yadav A."/>
            <person name="Elshahed M.S."/>
        </authorList>
    </citation>
    <scope>NUCLEOTIDE SEQUENCE [LARGE SCALE GENOMIC DNA]</scope>
    <source>
        <strain evidence="5">ARYD3</strain>
    </source>
</reference>
<dbReference type="AlphaFoldDB" id="A0A5D0MG78"/>
<dbReference type="EMBL" id="VSIX01000106">
    <property type="protein sequence ID" value="TYB30593.1"/>
    <property type="molecule type" value="Genomic_DNA"/>
</dbReference>
<proteinExistence type="predicted"/>
<sequence length="456" mass="53103">MKMDFEKISELIKTGEGYTIEFKKSVSSSLSKEICAFANASGGKIIIGVNNDGKIVKNEFDNDDLSQIQDYANNLDPSIKVNIDMIKNVLLVYVPEGKKKPYRSSRGFYLRVGANSQKLSRDEIKELFQKENHIKFERKISFDFDYSEIDTNKYKEYLKNAQISNNLSQSHVLRNLNLLTDNKLNNAAILFFGKNVYKYFLNSSIICGLYKGNSKNNILDRKEFKEDLINNFEKTFKWIQSKLNTNFIIKGTKRIEKLEIPEEVIRELLLNAIVHRDYMANGHVQVDIFIDRFEISNPGSLLFDKEELGNISATRNPIIQDLMYRANYVEKIGSGINRIKKILSKEKLNYKFKISSNYFRVVVSRKSDNDFLEEKSESNENRTKIERKSNARKRRQWILDTLKSKGQIKNKDIREHFDIAKSTAYEDLKNLIEEDKIVKKGSGSNVWYELKMDKNK</sequence>
<evidence type="ECO:0000256" key="2">
    <source>
        <dbReference type="ARBA" id="ARBA00023163"/>
    </source>
</evidence>
<dbReference type="Pfam" id="PF08220">
    <property type="entry name" value="HTH_DeoR"/>
    <property type="match status" value="1"/>
</dbReference>
<dbReference type="InterPro" id="IPR001034">
    <property type="entry name" value="DeoR_HTH"/>
</dbReference>
<comment type="caution">
    <text evidence="5">The sequence shown here is derived from an EMBL/GenBank/DDBJ whole genome shotgun (WGS) entry which is preliminary data.</text>
</comment>
<feature type="domain" description="Schlafen AlbA-2" evidence="3">
    <location>
        <begin position="16"/>
        <end position="119"/>
    </location>
</feature>
<dbReference type="InterPro" id="IPR036388">
    <property type="entry name" value="WH-like_DNA-bd_sf"/>
</dbReference>
<dbReference type="Pfam" id="PF04326">
    <property type="entry name" value="SLFN_AlbA_2"/>
    <property type="match status" value="1"/>
</dbReference>
<dbReference type="SUPFAM" id="SSF46785">
    <property type="entry name" value="Winged helix' DNA-binding domain"/>
    <property type="match status" value="1"/>
</dbReference>
<feature type="domain" description="HTH deoR-type" evidence="4">
    <location>
        <begin position="394"/>
        <end position="439"/>
    </location>
</feature>
<dbReference type="GO" id="GO:0003700">
    <property type="term" value="F:DNA-binding transcription factor activity"/>
    <property type="evidence" value="ECO:0007669"/>
    <property type="project" value="InterPro"/>
</dbReference>
<dbReference type="Proteomes" id="UP000324143">
    <property type="component" value="Unassembled WGS sequence"/>
</dbReference>
<keyword evidence="2" id="KW-0804">Transcription</keyword>
<keyword evidence="6" id="KW-1185">Reference proteome</keyword>
<evidence type="ECO:0000313" key="6">
    <source>
        <dbReference type="Proteomes" id="UP000324143"/>
    </source>
</evidence>
<dbReference type="InterPro" id="IPR007421">
    <property type="entry name" value="Schlafen_AlbA_2_dom"/>
</dbReference>
<gene>
    <name evidence="5" type="ORF">FXF47_08440</name>
</gene>